<proteinExistence type="predicted"/>
<gene>
    <name evidence="1" type="ORF">OPT61_g5268</name>
</gene>
<reference evidence="1" key="1">
    <citation type="submission" date="2022-11" db="EMBL/GenBank/DDBJ databases">
        <title>Genome Sequence of Boeremia exigua.</title>
        <authorList>
            <person name="Buettner E."/>
        </authorList>
    </citation>
    <scope>NUCLEOTIDE SEQUENCE</scope>
    <source>
        <strain evidence="1">CU02</strain>
    </source>
</reference>
<dbReference type="EMBL" id="JAPHNI010000332">
    <property type="protein sequence ID" value="KAJ8112348.1"/>
    <property type="molecule type" value="Genomic_DNA"/>
</dbReference>
<dbReference type="Proteomes" id="UP001153331">
    <property type="component" value="Unassembled WGS sequence"/>
</dbReference>
<accession>A0ACC2IB37</accession>
<protein>
    <submittedName>
        <fullName evidence="1">Uncharacterized protein</fullName>
    </submittedName>
</protein>
<sequence>MVRTLFTKTRSKPNLTSGAHSAARLHFIRSYRGGVRAYEAKPTTAQRPTRRKGQRGAVASVEQQVRAR</sequence>
<name>A0ACC2IB37_9PLEO</name>
<evidence type="ECO:0000313" key="1">
    <source>
        <dbReference type="EMBL" id="KAJ8112348.1"/>
    </source>
</evidence>
<comment type="caution">
    <text evidence="1">The sequence shown here is derived from an EMBL/GenBank/DDBJ whole genome shotgun (WGS) entry which is preliminary data.</text>
</comment>
<evidence type="ECO:0000313" key="2">
    <source>
        <dbReference type="Proteomes" id="UP001153331"/>
    </source>
</evidence>
<keyword evidence="2" id="KW-1185">Reference proteome</keyword>
<organism evidence="1 2">
    <name type="scientific">Boeremia exigua</name>
    <dbReference type="NCBI Taxonomy" id="749465"/>
    <lineage>
        <taxon>Eukaryota</taxon>
        <taxon>Fungi</taxon>
        <taxon>Dikarya</taxon>
        <taxon>Ascomycota</taxon>
        <taxon>Pezizomycotina</taxon>
        <taxon>Dothideomycetes</taxon>
        <taxon>Pleosporomycetidae</taxon>
        <taxon>Pleosporales</taxon>
        <taxon>Pleosporineae</taxon>
        <taxon>Didymellaceae</taxon>
        <taxon>Boeremia</taxon>
    </lineage>
</organism>